<dbReference type="AlphaFoldDB" id="A0A261VDT9"/>
<proteinExistence type="predicted"/>
<sequence length="174" mass="18672">MTSKTGAPSPLRRWKYHLSGLVLILPLLYLPDYFKAMAMARGAAGLGERAIGPVQVGGWTLDFAEWEAGPPEIEAGAAVKLLTMALCPGCEREIRAVFIHTGPPRSLRTAGALFAGGPHRAFAEVEIPAATLPDGKFWITVEGWDGRTHTATLPIASASPLTAQWLSDASRRVR</sequence>
<name>A0A261VDT9_9BORD</name>
<dbReference type="InterPro" id="IPR016922">
    <property type="entry name" value="UCP029505"/>
</dbReference>
<evidence type="ECO:0000313" key="1">
    <source>
        <dbReference type="EMBL" id="OZI72269.1"/>
    </source>
</evidence>
<accession>A0A261VDT9</accession>
<evidence type="ECO:0000313" key="2">
    <source>
        <dbReference type="Proteomes" id="UP000216429"/>
    </source>
</evidence>
<protein>
    <submittedName>
        <fullName evidence="1">Thiamine pyrophosphate-binding protein</fullName>
    </submittedName>
</protein>
<dbReference type="Proteomes" id="UP000216429">
    <property type="component" value="Unassembled WGS sequence"/>
</dbReference>
<keyword evidence="2" id="KW-1185">Reference proteome</keyword>
<organism evidence="1 2">
    <name type="scientific">Bordetella genomosp. 12</name>
    <dbReference type="NCBI Taxonomy" id="463035"/>
    <lineage>
        <taxon>Bacteria</taxon>
        <taxon>Pseudomonadati</taxon>
        <taxon>Pseudomonadota</taxon>
        <taxon>Betaproteobacteria</taxon>
        <taxon>Burkholderiales</taxon>
        <taxon>Alcaligenaceae</taxon>
        <taxon>Bordetella</taxon>
    </lineage>
</organism>
<dbReference type="OrthoDB" id="5366025at2"/>
<dbReference type="EMBL" id="NEVU01000003">
    <property type="protein sequence ID" value="OZI72269.1"/>
    <property type="molecule type" value="Genomic_DNA"/>
</dbReference>
<comment type="caution">
    <text evidence="1">The sequence shown here is derived from an EMBL/GenBank/DDBJ whole genome shotgun (WGS) entry which is preliminary data.</text>
</comment>
<reference evidence="2" key="1">
    <citation type="submission" date="2017-05" db="EMBL/GenBank/DDBJ databases">
        <title>Complete and WGS of Bordetella genogroups.</title>
        <authorList>
            <person name="Spilker T."/>
            <person name="Lipuma J."/>
        </authorList>
    </citation>
    <scope>NUCLEOTIDE SEQUENCE [LARGE SCALE GENOMIC DNA]</scope>
    <source>
        <strain evidence="2">AU6712</strain>
    </source>
</reference>
<gene>
    <name evidence="1" type="ORF">CAL22_13625</name>
</gene>
<dbReference type="PIRSF" id="PIRSF029505">
    <property type="entry name" value="UCP029505"/>
    <property type="match status" value="1"/>
</dbReference>